<feature type="transmembrane region" description="Helical" evidence="2">
    <location>
        <begin position="1833"/>
        <end position="1852"/>
    </location>
</feature>
<feature type="transmembrane region" description="Helical" evidence="2">
    <location>
        <begin position="1728"/>
        <end position="1747"/>
    </location>
</feature>
<evidence type="ECO:0000256" key="2">
    <source>
        <dbReference type="SAM" id="Phobius"/>
    </source>
</evidence>
<dbReference type="EMBL" id="CYKH01002217">
    <property type="protein sequence ID" value="CUG94005.1"/>
    <property type="molecule type" value="Genomic_DNA"/>
</dbReference>
<feature type="compositionally biased region" description="Polar residues" evidence="1">
    <location>
        <begin position="1296"/>
        <end position="1324"/>
    </location>
</feature>
<evidence type="ECO:0000313" key="5">
    <source>
        <dbReference type="Proteomes" id="UP000051952"/>
    </source>
</evidence>
<feature type="compositionally biased region" description="Low complexity" evidence="1">
    <location>
        <begin position="1265"/>
        <end position="1276"/>
    </location>
</feature>
<feature type="compositionally biased region" description="Low complexity" evidence="1">
    <location>
        <begin position="1485"/>
        <end position="1512"/>
    </location>
</feature>
<feature type="signal peptide" evidence="3">
    <location>
        <begin position="1"/>
        <end position="18"/>
    </location>
</feature>
<keyword evidence="5" id="KW-1185">Reference proteome</keyword>
<keyword evidence="3" id="KW-0732">Signal</keyword>
<keyword evidence="2" id="KW-0472">Membrane</keyword>
<protein>
    <submittedName>
        <fullName evidence="4">Membrane-associated protein, putative</fullName>
    </submittedName>
</protein>
<accession>A0A0S4JR54</accession>
<feature type="compositionally biased region" description="Polar residues" evidence="1">
    <location>
        <begin position="1397"/>
        <end position="1409"/>
    </location>
</feature>
<feature type="transmembrane region" description="Helical" evidence="2">
    <location>
        <begin position="1690"/>
        <end position="1708"/>
    </location>
</feature>
<reference evidence="5" key="1">
    <citation type="submission" date="2015-09" db="EMBL/GenBank/DDBJ databases">
        <authorList>
            <consortium name="Pathogen Informatics"/>
        </authorList>
    </citation>
    <scope>NUCLEOTIDE SEQUENCE [LARGE SCALE GENOMIC DNA]</scope>
    <source>
        <strain evidence="5">Lake Konstanz</strain>
    </source>
</reference>
<feature type="region of interest" description="Disordered" evidence="1">
    <location>
        <begin position="1446"/>
        <end position="1512"/>
    </location>
</feature>
<keyword evidence="2" id="KW-0812">Transmembrane</keyword>
<gene>
    <name evidence="4" type="ORF">BSAL_46020</name>
</gene>
<sequence length="2078" mass="217911">MIVSALLMLAMLYSSVDGSTVVLLNCPNSTTPIVVSVQLQNNTDYVISNCTTTAINSQPVRFFLVTSNASNITLTVEDSLWMSFIFNATVSQAALTNVTIRIRNVTNYYSSAQRGNSNAIVYFNAWSSIVGLTAFFDSVTVVNSTQPSVFAMVSNIVVQNVAIALSNILVQTLFATAAMFFLDTASLPGTFTNMTLSIASVRVEYLSPFQSSLSLNPIFLMQITKVTLSQGSISITNASIVSNTTFPSTYVAALTSVTLNNIAVSVTNLTLDFVSPLNTTARAASSIYVGNNNNLQVLRMAICPTQSSSITFSNVQVVVQYNNVTLLDISSTPSISNSNITVVNTLVQSSNAKTIGLSLALISFTAVNIVFSSTTIVGAYETAIVQTDTVSLVQILLNMSWVSRVGNSQSTPWISTFDAGSVVIFRTSNISSSALSLSDVTSTSNVSYEPAFGIRATRMQIYFVQVKLQRCSWHASAVYGLLNAAVQNLTVSMTNSTFLNISIALFSVFTSQLASSTFTADDGTVTAIGTPEFRYVLPFALSLNITSFTNTLVSVNLSPASLLAPLGMVLTEVQQQTIFTISLEAATTFTSSTLITSYGVLLVAIVGVNMSDSSVVLTLPRAIYRTLTGPLSRFVNASYAFLVNSTIVDNSSTISISGSTVETSSCDIRWFFPIIAQFGPDLILFRGSFLFKNFIIRTTQVIYNVTQVAINALTISTRSSLNISRIQFVHNLNFSTNNSYGVAASKITLTGGGAVVIDNVTCVNNLAAAATTICIALDTLQATSASYVTVSNVVDTDAASGKHTTLSLSNVALSPTALPSEFLVNSTLALPALLQVPLVTIALCSFSVTASLFRNAAITVAQPNVPMVTNLTRIIETVGTISVSNTVVLACPSSASVQQTAFPVLISVENTVASALTVAVSGATLQCATIVSLSLASLSSISLSVAHSSATRRQPLASSVAAPQYPLIAVLLRAPAGGSNAVSLTLLSTLLRTEVASSSAAALVTAPLIAIEEVFTGTQAVSGSYNVTVAMHNCTLSDPVSDAALLPNASAGAVTVAAVSAPAIRVRNLSSSSVFPGTLRLIVDEASSLSTSSTSAIQLSDVFRQSSSAPSDGSTITAALGAMATVTTPWSGAVSCVNGWSTGSGGQSPLSWRVVAVAYNDGNHSPSISVVVSEVVMYGPTTVVALSGAGIAAQALLRVDVNCSYTARHAFSPLELVASRSGRPVVWPATLPWNVTVLPTRGALSNACAPRAGVAPGPADSLSFTETRTPPHLPTRTRSRTERSRTQSTRTASMSHPTTPLTSSVSRSCRTASLRETTSDSLTGSLRLGATKTSRSQSSSVRESASHSQTATVSRNSSSASNTIAMRAPTRSRTTPLTSTHSSSQSRDISISSTRSADGTRTTTLSPPGSSSASATHNATSTKSISTLTNSATVSAATHTTTHTASIVASQSVGRIPTPSATPTSESHSMTPLTVTLVPSRTFDSDSASATASPTASPSPTRTQSRTTQSPTAATLVLSLTRASPTPTRTAPVAAPGDVFVTPPTLQAAALSAAVAAVLPGSAPGDASLLAALAMISCGGHATWDSNTGVQRLVISVFYDLGPVVSLWGNVALSLLVLVLQSVAVAVHRRCSSRAATGSDSDGDSLSLAFVADEDAPPSKHTALAVDAPHGGLKERHAVKPSESVLRYPSLSYVAFCFLLPGTLFAAMSCFSEENRATYGSRESVASGALGFVVNAAVAAASVWYAARRVWPPLWVIPTHRAFQEHLPPRVYRLIGWTLPPVRWQPDVASQQGSAFFATISVKKLLWMQPVLQFHSTVFSVVAAAPFPSGVCAVQFTLLALLLVLPIALISWHRFAVLRRPPSNVLVVCSDAISIGVVVATAVAALGPASSADGATEALRVFSALLVTVTVVKVAVTLVSIIAEERVKKLSKEQSVADRESQLDNLSGVSFTMSPPHKSVSVAPFPHPLQDVDFAPRPGRPTDEETSQIERQVQIQRLDVQINQALLTKMKAELLTQRRLSRSSFQGATQTPIIDDEFNDVPTTTTKTAGIDLSGHDEMMRTLLFRIALEQSPMNSAD</sequence>
<name>A0A0S4JR54_BODSA</name>
<keyword evidence="2" id="KW-1133">Transmembrane helix</keyword>
<feature type="region of interest" description="Disordered" evidence="1">
    <location>
        <begin position="1255"/>
        <end position="1424"/>
    </location>
</feature>
<feature type="compositionally biased region" description="Polar residues" evidence="1">
    <location>
        <begin position="1459"/>
        <end position="1479"/>
    </location>
</feature>
<feature type="compositionally biased region" description="Low complexity" evidence="1">
    <location>
        <begin position="1334"/>
        <end position="1348"/>
    </location>
</feature>
<feature type="compositionally biased region" description="Low complexity" evidence="1">
    <location>
        <begin position="1371"/>
        <end position="1396"/>
    </location>
</feature>
<evidence type="ECO:0000256" key="3">
    <source>
        <dbReference type="SAM" id="SignalP"/>
    </source>
</evidence>
<organism evidence="4 5">
    <name type="scientific">Bodo saltans</name>
    <name type="common">Flagellated protozoan</name>
    <dbReference type="NCBI Taxonomy" id="75058"/>
    <lineage>
        <taxon>Eukaryota</taxon>
        <taxon>Discoba</taxon>
        <taxon>Euglenozoa</taxon>
        <taxon>Kinetoplastea</taxon>
        <taxon>Metakinetoplastina</taxon>
        <taxon>Eubodonida</taxon>
        <taxon>Bodonidae</taxon>
        <taxon>Bodo</taxon>
    </lineage>
</organism>
<proteinExistence type="predicted"/>
<feature type="transmembrane region" description="Helical" evidence="2">
    <location>
        <begin position="1864"/>
        <end position="1886"/>
    </location>
</feature>
<feature type="chain" id="PRO_5006622761" evidence="3">
    <location>
        <begin position="19"/>
        <end position="2078"/>
    </location>
</feature>
<evidence type="ECO:0000256" key="1">
    <source>
        <dbReference type="SAM" id="MobiDB-lite"/>
    </source>
</evidence>
<evidence type="ECO:0000313" key="4">
    <source>
        <dbReference type="EMBL" id="CUG94005.1"/>
    </source>
</evidence>
<feature type="transmembrane region" description="Helical" evidence="2">
    <location>
        <begin position="1898"/>
        <end position="1923"/>
    </location>
</feature>
<dbReference type="VEuPathDB" id="TriTrypDB:BSAL_46020"/>
<dbReference type="Proteomes" id="UP000051952">
    <property type="component" value="Unassembled WGS sequence"/>
</dbReference>
<feature type="compositionally biased region" description="Low complexity" evidence="1">
    <location>
        <begin position="1286"/>
        <end position="1295"/>
    </location>
</feature>
<feature type="compositionally biased region" description="Low complexity" evidence="1">
    <location>
        <begin position="1410"/>
        <end position="1424"/>
    </location>
</feature>
<feature type="compositionally biased region" description="Polar residues" evidence="1">
    <location>
        <begin position="1349"/>
        <end position="1364"/>
    </location>
</feature>